<dbReference type="Proteomes" id="UP001233999">
    <property type="component" value="Unassembled WGS sequence"/>
</dbReference>
<reference evidence="2" key="2">
    <citation type="submission" date="2023-05" db="EMBL/GenBank/DDBJ databases">
        <authorList>
            <person name="Fouks B."/>
        </authorList>
    </citation>
    <scope>NUCLEOTIDE SEQUENCE</scope>
    <source>
        <strain evidence="2">Stay&amp;Tobe</strain>
        <tissue evidence="2">Testes</tissue>
    </source>
</reference>
<evidence type="ECO:0000313" key="2">
    <source>
        <dbReference type="EMBL" id="KAJ9584563.1"/>
    </source>
</evidence>
<keyword evidence="1" id="KW-1133">Transmembrane helix</keyword>
<reference evidence="2" key="1">
    <citation type="journal article" date="2023" name="IScience">
        <title>Live-bearing cockroach genome reveals convergent evolutionary mechanisms linked to viviparity in insects and beyond.</title>
        <authorList>
            <person name="Fouks B."/>
            <person name="Harrison M.C."/>
            <person name="Mikhailova A.A."/>
            <person name="Marchal E."/>
            <person name="English S."/>
            <person name="Carruthers M."/>
            <person name="Jennings E.C."/>
            <person name="Chiamaka E.L."/>
            <person name="Frigard R.A."/>
            <person name="Pippel M."/>
            <person name="Attardo G.M."/>
            <person name="Benoit J.B."/>
            <person name="Bornberg-Bauer E."/>
            <person name="Tobe S.S."/>
        </authorList>
    </citation>
    <scope>NUCLEOTIDE SEQUENCE</scope>
    <source>
        <strain evidence="2">Stay&amp;Tobe</strain>
    </source>
</reference>
<feature type="transmembrane region" description="Helical" evidence="1">
    <location>
        <begin position="61"/>
        <end position="80"/>
    </location>
</feature>
<comment type="caution">
    <text evidence="2">The sequence shown here is derived from an EMBL/GenBank/DDBJ whole genome shotgun (WGS) entry which is preliminary data.</text>
</comment>
<dbReference type="EMBL" id="JASPKZ010007393">
    <property type="protein sequence ID" value="KAJ9584563.1"/>
    <property type="molecule type" value="Genomic_DNA"/>
</dbReference>
<evidence type="ECO:0000313" key="3">
    <source>
        <dbReference type="Proteomes" id="UP001233999"/>
    </source>
</evidence>
<feature type="transmembrane region" description="Helical" evidence="1">
    <location>
        <begin position="92"/>
        <end position="115"/>
    </location>
</feature>
<gene>
    <name evidence="2" type="ORF">L9F63_021089</name>
</gene>
<feature type="non-terminal residue" evidence="2">
    <location>
        <position position="1"/>
    </location>
</feature>
<keyword evidence="1" id="KW-0812">Transmembrane</keyword>
<sequence>MFSTAMIGWEGLLGMQILDETVNGDQYSDILRQIVLLMIICKTGGWEEEAPLNGQPVSLTSQHVTIGLLLFVILFVLFYCCNLKDSLSSDSIIFPLIIIFSFLLLPSLNSSVILFEGDCVPFSHHVLKLG</sequence>
<protein>
    <submittedName>
        <fullName evidence="2">Uncharacterized protein</fullName>
    </submittedName>
</protein>
<proteinExistence type="predicted"/>
<evidence type="ECO:0000256" key="1">
    <source>
        <dbReference type="SAM" id="Phobius"/>
    </source>
</evidence>
<dbReference type="AlphaFoldDB" id="A0AAD8EBU4"/>
<name>A0AAD8EBU4_DIPPU</name>
<accession>A0AAD8EBU4</accession>
<keyword evidence="1" id="KW-0472">Membrane</keyword>
<keyword evidence="3" id="KW-1185">Reference proteome</keyword>
<organism evidence="2 3">
    <name type="scientific">Diploptera punctata</name>
    <name type="common">Pacific beetle cockroach</name>
    <dbReference type="NCBI Taxonomy" id="6984"/>
    <lineage>
        <taxon>Eukaryota</taxon>
        <taxon>Metazoa</taxon>
        <taxon>Ecdysozoa</taxon>
        <taxon>Arthropoda</taxon>
        <taxon>Hexapoda</taxon>
        <taxon>Insecta</taxon>
        <taxon>Pterygota</taxon>
        <taxon>Neoptera</taxon>
        <taxon>Polyneoptera</taxon>
        <taxon>Dictyoptera</taxon>
        <taxon>Blattodea</taxon>
        <taxon>Blaberoidea</taxon>
        <taxon>Blaberidae</taxon>
        <taxon>Diplopterinae</taxon>
        <taxon>Diploptera</taxon>
    </lineage>
</organism>